<organism evidence="2">
    <name type="scientific">uncultured Caudovirales phage</name>
    <dbReference type="NCBI Taxonomy" id="2100421"/>
    <lineage>
        <taxon>Viruses</taxon>
        <taxon>Duplodnaviria</taxon>
        <taxon>Heunggongvirae</taxon>
        <taxon>Uroviricota</taxon>
        <taxon>Caudoviricetes</taxon>
        <taxon>Peduoviridae</taxon>
        <taxon>Maltschvirus</taxon>
        <taxon>Maltschvirus maltsch</taxon>
    </lineage>
</organism>
<proteinExistence type="predicted"/>
<gene>
    <name evidence="2" type="ORF">UFOVP1156_18</name>
    <name evidence="3" type="ORF">UFOVP1346_2</name>
    <name evidence="1" type="ORF">UFOVP921_42</name>
</gene>
<accession>A0A6J5QRQ3</accession>
<evidence type="ECO:0000313" key="1">
    <source>
        <dbReference type="EMBL" id="CAB4172130.1"/>
    </source>
</evidence>
<sequence length="164" mass="18078">MSRPATTGKGKLRKVHCEECGQSGYQSLANLRDFVRFECCGLPLTVDCPEAYAITPEGREAAAVEWQGVEARRAERVATVERTATHRQLRCRCCSILLTSEDSGLIWDFFYALGEPMTGGEIMFTGYEGSETPPGCSSCGGDRFEPVRTRGKTERVKARGVIPF</sequence>
<dbReference type="EMBL" id="LR796875">
    <property type="protein sequence ID" value="CAB4172130.1"/>
    <property type="molecule type" value="Genomic_DNA"/>
</dbReference>
<dbReference type="EMBL" id="LR797295">
    <property type="protein sequence ID" value="CAB4199719.1"/>
    <property type="molecule type" value="Genomic_DNA"/>
</dbReference>
<evidence type="ECO:0000313" key="2">
    <source>
        <dbReference type="EMBL" id="CAB4187369.1"/>
    </source>
</evidence>
<dbReference type="EMBL" id="LR797103">
    <property type="protein sequence ID" value="CAB4187369.1"/>
    <property type="molecule type" value="Genomic_DNA"/>
</dbReference>
<reference evidence="2" key="1">
    <citation type="submission" date="2020-05" db="EMBL/GenBank/DDBJ databases">
        <authorList>
            <person name="Chiriac C."/>
            <person name="Salcher M."/>
            <person name="Ghai R."/>
            <person name="Kavagutti S V."/>
        </authorList>
    </citation>
    <scope>NUCLEOTIDE SEQUENCE</scope>
</reference>
<protein>
    <submittedName>
        <fullName evidence="2">Uncharacterized protein</fullName>
    </submittedName>
</protein>
<evidence type="ECO:0000313" key="3">
    <source>
        <dbReference type="EMBL" id="CAB4199719.1"/>
    </source>
</evidence>
<name>A0A6J5QRQ3_9CAUD</name>